<dbReference type="EMBL" id="BAABJO010000011">
    <property type="protein sequence ID" value="GAA5122816.1"/>
    <property type="molecule type" value="Genomic_DNA"/>
</dbReference>
<accession>A0ABP9NJJ9</accession>
<evidence type="ECO:0000256" key="1">
    <source>
        <dbReference type="SAM" id="SignalP"/>
    </source>
</evidence>
<keyword evidence="3" id="KW-1185">Reference proteome</keyword>
<protein>
    <recommendedName>
        <fullName evidence="4">Lipoprotein LpqN</fullName>
    </recommendedName>
</protein>
<comment type="caution">
    <text evidence="2">The sequence shown here is derived from an EMBL/GenBank/DDBJ whole genome shotgun (WGS) entry which is preliminary data.</text>
</comment>
<feature type="signal peptide" evidence="1">
    <location>
        <begin position="1"/>
        <end position="24"/>
    </location>
</feature>
<organism evidence="2 3">
    <name type="scientific">Pseudonocardia adelaidensis</name>
    <dbReference type="NCBI Taxonomy" id="648754"/>
    <lineage>
        <taxon>Bacteria</taxon>
        <taxon>Bacillati</taxon>
        <taxon>Actinomycetota</taxon>
        <taxon>Actinomycetes</taxon>
        <taxon>Pseudonocardiales</taxon>
        <taxon>Pseudonocardiaceae</taxon>
        <taxon>Pseudonocardia</taxon>
    </lineage>
</organism>
<dbReference type="RefSeq" id="WP_345606041.1">
    <property type="nucleotide sequence ID" value="NZ_BAABJO010000011.1"/>
</dbReference>
<evidence type="ECO:0000313" key="2">
    <source>
        <dbReference type="EMBL" id="GAA5122816.1"/>
    </source>
</evidence>
<dbReference type="Gene3D" id="3.40.1000.10">
    <property type="entry name" value="Mog1/PsbP, alpha/beta/alpha sandwich"/>
    <property type="match status" value="1"/>
</dbReference>
<dbReference type="Proteomes" id="UP001500804">
    <property type="component" value="Unassembled WGS sequence"/>
</dbReference>
<feature type="chain" id="PRO_5045628671" description="Lipoprotein LpqN" evidence="1">
    <location>
        <begin position="25"/>
        <end position="200"/>
    </location>
</feature>
<reference evidence="3" key="1">
    <citation type="journal article" date="2019" name="Int. J. Syst. Evol. Microbiol.">
        <title>The Global Catalogue of Microorganisms (GCM) 10K type strain sequencing project: providing services to taxonomists for standard genome sequencing and annotation.</title>
        <authorList>
            <consortium name="The Broad Institute Genomics Platform"/>
            <consortium name="The Broad Institute Genome Sequencing Center for Infectious Disease"/>
            <person name="Wu L."/>
            <person name="Ma J."/>
        </authorList>
    </citation>
    <scope>NUCLEOTIDE SEQUENCE [LARGE SCALE GENOMIC DNA]</scope>
    <source>
        <strain evidence="3">JCM 18302</strain>
    </source>
</reference>
<evidence type="ECO:0000313" key="3">
    <source>
        <dbReference type="Proteomes" id="UP001500804"/>
    </source>
</evidence>
<dbReference type="PROSITE" id="PS51257">
    <property type="entry name" value="PROKAR_LIPOPROTEIN"/>
    <property type="match status" value="1"/>
</dbReference>
<evidence type="ECO:0008006" key="4">
    <source>
        <dbReference type="Google" id="ProtNLM"/>
    </source>
</evidence>
<sequence>MGVRVIGIAAVLAGAVSTAGCTVAVSGVPAADPAAVARPTPAPRPPGAAFHDGLGRFDVVPPPGWTVDTSGAQKTAVIFADPLVSETPGGRFRANINVIVVPSTGDLPGILAGAREEVRALADYLPTADEPVTLPDGAPAHLLGGTYHDPGAGLALRNLQLMAVQGGAETVVVTATALVDTWDGYGPVFETSLRSLTVRI</sequence>
<name>A0ABP9NJJ9_9PSEU</name>
<proteinExistence type="predicted"/>
<keyword evidence="1" id="KW-0732">Signal</keyword>
<gene>
    <name evidence="2" type="ORF">GCM10023320_33650</name>
</gene>